<proteinExistence type="predicted"/>
<keyword evidence="5" id="KW-0687">Ribonucleoprotein</keyword>
<dbReference type="InterPro" id="IPR012677">
    <property type="entry name" value="Nucleotide-bd_a/b_plait_sf"/>
</dbReference>
<organism evidence="5 6">
    <name type="scientific">Iris pallida</name>
    <name type="common">Sweet iris</name>
    <dbReference type="NCBI Taxonomy" id="29817"/>
    <lineage>
        <taxon>Eukaryota</taxon>
        <taxon>Viridiplantae</taxon>
        <taxon>Streptophyta</taxon>
        <taxon>Embryophyta</taxon>
        <taxon>Tracheophyta</taxon>
        <taxon>Spermatophyta</taxon>
        <taxon>Magnoliopsida</taxon>
        <taxon>Liliopsida</taxon>
        <taxon>Asparagales</taxon>
        <taxon>Iridaceae</taxon>
        <taxon>Iridoideae</taxon>
        <taxon>Irideae</taxon>
        <taxon>Iris</taxon>
    </lineage>
</organism>
<accession>A0AAX6HI90</accession>
<dbReference type="PANTHER" id="PTHR48025:SF6">
    <property type="entry name" value="RRM DOMAIN-CONTAINING PROTEIN"/>
    <property type="match status" value="1"/>
</dbReference>
<name>A0AAX6HI90_IRIPA</name>
<dbReference type="SUPFAM" id="SSF54928">
    <property type="entry name" value="RNA-binding domain, RBD"/>
    <property type="match status" value="2"/>
</dbReference>
<dbReference type="GO" id="GO:0009535">
    <property type="term" value="C:chloroplast thylakoid membrane"/>
    <property type="evidence" value="ECO:0007669"/>
    <property type="project" value="TreeGrafter"/>
</dbReference>
<dbReference type="InterPro" id="IPR050502">
    <property type="entry name" value="Euk_RNA-bind_prot"/>
</dbReference>
<dbReference type="EMBL" id="JANAVB010009198">
    <property type="protein sequence ID" value="KAJ6840770.1"/>
    <property type="molecule type" value="Genomic_DNA"/>
</dbReference>
<keyword evidence="1 2" id="KW-0694">RNA-binding</keyword>
<evidence type="ECO:0000256" key="3">
    <source>
        <dbReference type="SAM" id="MobiDB-lite"/>
    </source>
</evidence>
<feature type="domain" description="RRM" evidence="4">
    <location>
        <begin position="183"/>
        <end position="261"/>
    </location>
</feature>
<sequence length="280" mass="30652">MASATATAASFLFSSKSNPNPKLGIPHFTPKRFSTSQFVPSPLLSLRRLRAPLSPSLTCSAAQPIAVEEEEQQEQTLERGGGGDENQRKLYVANLPWSLSARDLEKLFGECGTVGEVEIIKKDGKSRGFAFVTMSSGEEAQAAVDKFSSYELMGRIIKVEFAKSFKKPSPPPPSGASVVEERHKIYVSNLAWKVRATDLRTFFSDKFKPVSARVVFDNPTGRSTGYGFVGFATSEEAEAAIYELDGKELMGRPLRLNISEKKGEESGDGPENTEQQQEES</sequence>
<dbReference type="GO" id="GO:0003729">
    <property type="term" value="F:mRNA binding"/>
    <property type="evidence" value="ECO:0007669"/>
    <property type="project" value="TreeGrafter"/>
</dbReference>
<dbReference type="Proteomes" id="UP001140949">
    <property type="component" value="Unassembled WGS sequence"/>
</dbReference>
<reference evidence="5" key="2">
    <citation type="submission" date="2023-04" db="EMBL/GenBank/DDBJ databases">
        <authorList>
            <person name="Bruccoleri R.E."/>
            <person name="Oakeley E.J."/>
            <person name="Faust A.-M."/>
            <person name="Dessus-Babus S."/>
            <person name="Altorfer M."/>
            <person name="Burckhardt D."/>
            <person name="Oertli M."/>
            <person name="Naumann U."/>
            <person name="Petersen F."/>
            <person name="Wong J."/>
        </authorList>
    </citation>
    <scope>NUCLEOTIDE SEQUENCE</scope>
    <source>
        <strain evidence="5">GSM-AAB239-AS_SAM_17_03QT</strain>
        <tissue evidence="5">Leaf</tissue>
    </source>
</reference>
<gene>
    <name evidence="5" type="ORF">M6B38_118575</name>
</gene>
<dbReference type="InterPro" id="IPR035979">
    <property type="entry name" value="RBD_domain_sf"/>
</dbReference>
<dbReference type="Gene3D" id="3.30.70.330">
    <property type="match status" value="2"/>
</dbReference>
<dbReference type="PANTHER" id="PTHR48025">
    <property type="entry name" value="OS02G0815200 PROTEIN"/>
    <property type="match status" value="1"/>
</dbReference>
<comment type="caution">
    <text evidence="5">The sequence shown here is derived from an EMBL/GenBank/DDBJ whole genome shotgun (WGS) entry which is preliminary data.</text>
</comment>
<dbReference type="PROSITE" id="PS50102">
    <property type="entry name" value="RRM"/>
    <property type="match status" value="2"/>
</dbReference>
<evidence type="ECO:0000313" key="6">
    <source>
        <dbReference type="Proteomes" id="UP001140949"/>
    </source>
</evidence>
<dbReference type="SMART" id="SM00360">
    <property type="entry name" value="RRM"/>
    <property type="match status" value="2"/>
</dbReference>
<evidence type="ECO:0000313" key="5">
    <source>
        <dbReference type="EMBL" id="KAJ6840770.1"/>
    </source>
</evidence>
<evidence type="ECO:0000256" key="1">
    <source>
        <dbReference type="ARBA" id="ARBA00022884"/>
    </source>
</evidence>
<dbReference type="InterPro" id="IPR000504">
    <property type="entry name" value="RRM_dom"/>
</dbReference>
<feature type="region of interest" description="Disordered" evidence="3">
    <location>
        <begin position="255"/>
        <end position="280"/>
    </location>
</feature>
<dbReference type="AlphaFoldDB" id="A0AAX6HI90"/>
<dbReference type="Pfam" id="PF00076">
    <property type="entry name" value="RRM_1"/>
    <property type="match status" value="2"/>
</dbReference>
<keyword evidence="6" id="KW-1185">Reference proteome</keyword>
<feature type="domain" description="RRM" evidence="4">
    <location>
        <begin position="88"/>
        <end position="164"/>
    </location>
</feature>
<protein>
    <submittedName>
        <fullName evidence="5">31 kDa ribonucleoprotein, chloroplastic-like</fullName>
    </submittedName>
</protein>
<dbReference type="GO" id="GO:1990904">
    <property type="term" value="C:ribonucleoprotein complex"/>
    <property type="evidence" value="ECO:0007669"/>
    <property type="project" value="UniProtKB-KW"/>
</dbReference>
<dbReference type="GO" id="GO:1901259">
    <property type="term" value="P:chloroplast rRNA processing"/>
    <property type="evidence" value="ECO:0007669"/>
    <property type="project" value="TreeGrafter"/>
</dbReference>
<evidence type="ECO:0000256" key="2">
    <source>
        <dbReference type="PROSITE-ProRule" id="PRU00176"/>
    </source>
</evidence>
<evidence type="ECO:0000259" key="4">
    <source>
        <dbReference type="PROSITE" id="PS50102"/>
    </source>
</evidence>
<reference evidence="5" key="1">
    <citation type="journal article" date="2023" name="GigaByte">
        <title>Genome assembly of the bearded iris, Iris pallida Lam.</title>
        <authorList>
            <person name="Bruccoleri R.E."/>
            <person name="Oakeley E.J."/>
            <person name="Faust A.M.E."/>
            <person name="Altorfer M."/>
            <person name="Dessus-Babus S."/>
            <person name="Burckhardt D."/>
            <person name="Oertli M."/>
            <person name="Naumann U."/>
            <person name="Petersen F."/>
            <person name="Wong J."/>
        </authorList>
    </citation>
    <scope>NUCLEOTIDE SEQUENCE</scope>
    <source>
        <strain evidence="5">GSM-AAB239-AS_SAM_17_03QT</strain>
    </source>
</reference>